<evidence type="ECO:0000313" key="3">
    <source>
        <dbReference type="EMBL" id="PAA94278.1"/>
    </source>
</evidence>
<proteinExistence type="predicted"/>
<dbReference type="EMBL" id="NIVC01000012">
    <property type="protein sequence ID" value="PAA94278.1"/>
    <property type="molecule type" value="Genomic_DNA"/>
</dbReference>
<feature type="chain" id="PRO_5013238495" evidence="2">
    <location>
        <begin position="25"/>
        <end position="86"/>
    </location>
</feature>
<keyword evidence="4" id="KW-1185">Reference proteome</keyword>
<feature type="compositionally biased region" description="Basic and acidic residues" evidence="1">
    <location>
        <begin position="33"/>
        <end position="48"/>
    </location>
</feature>
<feature type="region of interest" description="Disordered" evidence="1">
    <location>
        <begin position="24"/>
        <end position="57"/>
    </location>
</feature>
<keyword evidence="2" id="KW-0732">Signal</keyword>
<protein>
    <submittedName>
        <fullName evidence="3">Uncharacterized protein</fullName>
    </submittedName>
</protein>
<reference evidence="3 4" key="1">
    <citation type="submission" date="2017-06" db="EMBL/GenBank/DDBJ databases">
        <title>A platform for efficient transgenesis in Macrostomum lignano, a flatworm model organism for stem cell research.</title>
        <authorList>
            <person name="Berezikov E."/>
        </authorList>
    </citation>
    <scope>NUCLEOTIDE SEQUENCE [LARGE SCALE GENOMIC DNA]</scope>
    <source>
        <strain evidence="3">DV1</strain>
        <tissue evidence="3">Whole organism</tissue>
    </source>
</reference>
<accession>A0A267H7L1</accession>
<evidence type="ECO:0000256" key="2">
    <source>
        <dbReference type="SAM" id="SignalP"/>
    </source>
</evidence>
<dbReference type="Proteomes" id="UP000215902">
    <property type="component" value="Unassembled WGS sequence"/>
</dbReference>
<feature type="signal peptide" evidence="2">
    <location>
        <begin position="1"/>
        <end position="24"/>
    </location>
</feature>
<gene>
    <name evidence="3" type="ORF">BOX15_Mlig004230g1</name>
</gene>
<sequence>MPNMGKLLATLTVILCVAVLQVATEDSSASDEYDSRPNDEYGHLEKRPFRNSFGAGDFKKRPFRNSFGAGDFKKRPFRNSFGAGDF</sequence>
<comment type="caution">
    <text evidence="3">The sequence shown here is derived from an EMBL/GenBank/DDBJ whole genome shotgun (WGS) entry which is preliminary data.</text>
</comment>
<dbReference type="AlphaFoldDB" id="A0A267H7L1"/>
<evidence type="ECO:0000313" key="4">
    <source>
        <dbReference type="Proteomes" id="UP000215902"/>
    </source>
</evidence>
<evidence type="ECO:0000256" key="1">
    <source>
        <dbReference type="SAM" id="MobiDB-lite"/>
    </source>
</evidence>
<organism evidence="3 4">
    <name type="scientific">Macrostomum lignano</name>
    <dbReference type="NCBI Taxonomy" id="282301"/>
    <lineage>
        <taxon>Eukaryota</taxon>
        <taxon>Metazoa</taxon>
        <taxon>Spiralia</taxon>
        <taxon>Lophotrochozoa</taxon>
        <taxon>Platyhelminthes</taxon>
        <taxon>Rhabditophora</taxon>
        <taxon>Macrostomorpha</taxon>
        <taxon>Macrostomida</taxon>
        <taxon>Macrostomidae</taxon>
        <taxon>Macrostomum</taxon>
    </lineage>
</organism>
<name>A0A267H7L1_9PLAT</name>